<dbReference type="GO" id="GO:0005730">
    <property type="term" value="C:nucleolus"/>
    <property type="evidence" value="ECO:0007669"/>
    <property type="project" value="TreeGrafter"/>
</dbReference>
<dbReference type="PANTHER" id="PTHR13096:SF9">
    <property type="entry name" value="BIFUNCTIONAL LYSINE-SPECIFIC DEMETHYLASE AND HISTIDYL-HYDROXYLASE"/>
    <property type="match status" value="1"/>
</dbReference>
<dbReference type="GO" id="GO:0051864">
    <property type="term" value="F:histone H3K36 demethylase activity"/>
    <property type="evidence" value="ECO:0007669"/>
    <property type="project" value="TreeGrafter"/>
</dbReference>
<comment type="subcellular location">
    <subcellularLocation>
        <location evidence="3">Nucleus</location>
    </subcellularLocation>
</comment>
<organism evidence="6 7">
    <name type="scientific">Canna indica</name>
    <name type="common">Indian-shot</name>
    <dbReference type="NCBI Taxonomy" id="4628"/>
    <lineage>
        <taxon>Eukaryota</taxon>
        <taxon>Viridiplantae</taxon>
        <taxon>Streptophyta</taxon>
        <taxon>Embryophyta</taxon>
        <taxon>Tracheophyta</taxon>
        <taxon>Spermatophyta</taxon>
        <taxon>Magnoliopsida</taxon>
        <taxon>Liliopsida</taxon>
        <taxon>Zingiberales</taxon>
        <taxon>Cannaceae</taxon>
        <taxon>Canna</taxon>
    </lineage>
</organism>
<evidence type="ECO:0000256" key="3">
    <source>
        <dbReference type="RuleBase" id="RU366061"/>
    </source>
</evidence>
<dbReference type="Gene3D" id="2.60.120.650">
    <property type="entry name" value="Cupin"/>
    <property type="match status" value="1"/>
</dbReference>
<evidence type="ECO:0000256" key="4">
    <source>
        <dbReference type="SAM" id="MobiDB-lite"/>
    </source>
</evidence>
<dbReference type="PANTHER" id="PTHR13096">
    <property type="entry name" value="MINA53 MYC INDUCED NUCLEAR ANTIGEN"/>
    <property type="match status" value="1"/>
</dbReference>
<keyword evidence="3" id="KW-0805">Transcription regulation</keyword>
<dbReference type="Proteomes" id="UP001327560">
    <property type="component" value="Chromosome 5"/>
</dbReference>
<evidence type="ECO:0000313" key="7">
    <source>
        <dbReference type="Proteomes" id="UP001327560"/>
    </source>
</evidence>
<keyword evidence="2 3" id="KW-0408">Iron</keyword>
<keyword evidence="7" id="KW-1185">Reference proteome</keyword>
<keyword evidence="3" id="KW-0560">Oxidoreductase</keyword>
<keyword evidence="3" id="KW-0804">Transcription</keyword>
<dbReference type="InterPro" id="IPR016024">
    <property type="entry name" value="ARM-type_fold"/>
</dbReference>
<dbReference type="InterPro" id="IPR039994">
    <property type="entry name" value="NO66-like"/>
</dbReference>
<dbReference type="GO" id="GO:0032453">
    <property type="term" value="F:histone H3K4 demethylase activity"/>
    <property type="evidence" value="ECO:0007669"/>
    <property type="project" value="TreeGrafter"/>
</dbReference>
<keyword evidence="1 3" id="KW-0479">Metal-binding</keyword>
<reference evidence="6 7" key="1">
    <citation type="submission" date="2023-10" db="EMBL/GenBank/DDBJ databases">
        <title>Chromosome-scale genome assembly provides insights into flower coloration mechanisms of Canna indica.</title>
        <authorList>
            <person name="Li C."/>
        </authorList>
    </citation>
    <scope>NUCLEOTIDE SEQUENCE [LARGE SCALE GENOMIC DNA]</scope>
    <source>
        <tissue evidence="6">Flower</tissue>
    </source>
</reference>
<proteinExistence type="inferred from homology"/>
<dbReference type="SUPFAM" id="SSF48371">
    <property type="entry name" value="ARM repeat"/>
    <property type="match status" value="1"/>
</dbReference>
<protein>
    <recommendedName>
        <fullName evidence="3">Bifunctional lysine-specific demethylase and histidyl-hydroxylase</fullName>
        <ecNumber evidence="3">1.14.11.-</ecNumber>
    </recommendedName>
</protein>
<feature type="domain" description="JmjC" evidence="5">
    <location>
        <begin position="441"/>
        <end position="581"/>
    </location>
</feature>
<comment type="similarity">
    <text evidence="3">Belongs to the ROX family.</text>
</comment>
<dbReference type="Pfam" id="PF08007">
    <property type="entry name" value="JmjC_2"/>
    <property type="match status" value="1"/>
</dbReference>
<sequence>MDDALSHRKRRRPPPPPPLDVSSFDRTDFPLLLAASTSGEHQSPQARSILRRFLRARLALLTGKTQPSSSNCPPPSLESLLPRGLLSLFPLLLTSRWPSVAALGAEVIGAAALYSLEANEMLALDRGVIKGLILALGRKSRRVVKAACNAVMDLSTSPIGREQLRKTSTVERLLSLFCQAVKIHSISDVYKVLEKGSNGCSKQMPVEESSVILVLAAALILINSSTEDLLDRIPKELTKRCLPLLQEIWKKIRGLSLMRNHKRCQHFTKYDLATTIFKLSMNQTNPASCDLDKVRISIFGSEGSNFENFMMACWENLPFLLSGLPRNPEQETDIFVSLSHSFNPKSINDVLESILMGLVSCPPLTSDEVDINSFLNEVSSSLGSPLIYGQDIRVLKALQQTSESFKKCVKKEVHLFERNLGIVYIDGDSAQKCKDAFQNGFTIAVRGMEFRSAKIAAIAKGLADLFGQPSVGANLYLTPPGSQGLSCHYDDHCVFVWQLLGQKHWTISSSPASILPRLYEPLSSFPRIENEDEGLQMLLNEGDILYIPRGYLHEAHTKTETCESGNKLLSEISLHLTLAIEVEPPFEWEGFAHVALHCWYEKEKKLSDRTTNCEARRLKVLSVLILHVAIRLIADGNPIFRKACLVAAKICSSKIVEENHAEALRLNQKATFLKIIDAINCSSNFMEAFKKIAVIQEGNDDSLQWMRWLHHLPQYGDDSEIIDYLNPLRMQDELGELCGRANKQIKDEFFQNKSKFCRFVVYEDACEMFHLLLEKYRRTRKQYMNGMLALHSA</sequence>
<evidence type="ECO:0000313" key="6">
    <source>
        <dbReference type="EMBL" id="WOL06478.1"/>
    </source>
</evidence>
<evidence type="ECO:0000256" key="2">
    <source>
        <dbReference type="ARBA" id="ARBA00023004"/>
    </source>
</evidence>
<name>A0AAQ3QEN7_9LILI</name>
<dbReference type="InterPro" id="IPR003347">
    <property type="entry name" value="JmjC_dom"/>
</dbReference>
<dbReference type="PROSITE" id="PS51184">
    <property type="entry name" value="JMJC"/>
    <property type="match status" value="1"/>
</dbReference>
<keyword evidence="3" id="KW-0223">Dioxygenase</keyword>
<feature type="region of interest" description="Disordered" evidence="4">
    <location>
        <begin position="1"/>
        <end position="25"/>
    </location>
</feature>
<keyword evidence="3" id="KW-0539">Nucleus</keyword>
<comment type="function">
    <text evidence="3">Oxygenase that can act as both a histone lysine demethylase and a ribosomal histidine hydroxylase.</text>
</comment>
<dbReference type="EC" id="1.14.11.-" evidence="3"/>
<gene>
    <name evidence="6" type="ORF">Cni_G15212</name>
</gene>
<accession>A0AAQ3QEN7</accession>
<evidence type="ECO:0000259" key="5">
    <source>
        <dbReference type="PROSITE" id="PS51184"/>
    </source>
</evidence>
<dbReference type="GO" id="GO:0005506">
    <property type="term" value="F:iron ion binding"/>
    <property type="evidence" value="ECO:0007669"/>
    <property type="project" value="UniProtKB-UniRule"/>
</dbReference>
<dbReference type="SUPFAM" id="SSF51197">
    <property type="entry name" value="Clavaminate synthase-like"/>
    <property type="match status" value="1"/>
</dbReference>
<dbReference type="AlphaFoldDB" id="A0AAQ3QEN7"/>
<comment type="cofactor">
    <cofactor evidence="3">
        <name>Fe(2+)</name>
        <dbReference type="ChEBI" id="CHEBI:29033"/>
    </cofactor>
    <text evidence="3">Binds 1 Fe(2+) ion per subunit.</text>
</comment>
<dbReference type="EMBL" id="CP136894">
    <property type="protein sequence ID" value="WOL06478.1"/>
    <property type="molecule type" value="Genomic_DNA"/>
</dbReference>
<evidence type="ECO:0000256" key="1">
    <source>
        <dbReference type="ARBA" id="ARBA00022723"/>
    </source>
</evidence>